<gene>
    <name evidence="3" type="ORF">ENN47_13685</name>
</gene>
<evidence type="ECO:0000256" key="1">
    <source>
        <dbReference type="ARBA" id="ARBA00008950"/>
    </source>
</evidence>
<organism evidence="3">
    <name type="scientific">Mesotoga infera</name>
    <dbReference type="NCBI Taxonomy" id="1236046"/>
    <lineage>
        <taxon>Bacteria</taxon>
        <taxon>Thermotogati</taxon>
        <taxon>Thermotogota</taxon>
        <taxon>Thermotogae</taxon>
        <taxon>Kosmotogales</taxon>
        <taxon>Kosmotogaceae</taxon>
        <taxon>Mesotoga</taxon>
    </lineage>
</organism>
<feature type="domain" description="Calcineurin-like phosphoesterase" evidence="2">
    <location>
        <begin position="1"/>
        <end position="135"/>
    </location>
</feature>
<dbReference type="Gene3D" id="3.60.21.10">
    <property type="match status" value="1"/>
</dbReference>
<dbReference type="InterPro" id="IPR029052">
    <property type="entry name" value="Metallo-depent_PP-like"/>
</dbReference>
<evidence type="ECO:0000313" key="3">
    <source>
        <dbReference type="EMBL" id="HDP79198.1"/>
    </source>
</evidence>
<dbReference type="Pfam" id="PF12850">
    <property type="entry name" value="Metallophos_2"/>
    <property type="match status" value="1"/>
</dbReference>
<dbReference type="Proteomes" id="UP000886198">
    <property type="component" value="Unassembled WGS sequence"/>
</dbReference>
<comment type="similarity">
    <text evidence="1">Belongs to the metallophosphoesterase superfamily. YfcE family.</text>
</comment>
<dbReference type="InterPro" id="IPR024654">
    <property type="entry name" value="Calcineurin-like_PHP_lpxH"/>
</dbReference>
<name>A0A7C1CX91_9BACT</name>
<dbReference type="EMBL" id="DSBT01000415">
    <property type="protein sequence ID" value="HDP79198.1"/>
    <property type="molecule type" value="Genomic_DNA"/>
</dbReference>
<sequence length="171" mass="19511">MKVFVISDTHFDHKNIITYANRPFPDVETMNQKLIEGWNETVGKRDLVYFLGDFCMRPKQNARRFSSLLSGSIILIKGNHDGKAEQYLEAGFLEVHKRLVIEHPERNYVKILLTHRAQPDPGEDIALNIHGHIHGSILSGDGYAGRYFNVSVENIGYRPIELKRVLELAGI</sequence>
<reference evidence="3" key="1">
    <citation type="journal article" date="2020" name="mSystems">
        <title>Genome- and Community-Level Interaction Insights into Carbon Utilization and Element Cycling Functions of Hydrothermarchaeota in Hydrothermal Sediment.</title>
        <authorList>
            <person name="Zhou Z."/>
            <person name="Liu Y."/>
            <person name="Xu W."/>
            <person name="Pan J."/>
            <person name="Luo Z.H."/>
            <person name="Li M."/>
        </authorList>
    </citation>
    <scope>NUCLEOTIDE SEQUENCE [LARGE SCALE GENOMIC DNA]</scope>
    <source>
        <strain evidence="3">SpSt-1179</strain>
    </source>
</reference>
<comment type="caution">
    <text evidence="3">The sequence shown here is derived from an EMBL/GenBank/DDBJ whole genome shotgun (WGS) entry which is preliminary data.</text>
</comment>
<evidence type="ECO:0000259" key="2">
    <source>
        <dbReference type="Pfam" id="PF12850"/>
    </source>
</evidence>
<accession>A0A7C1CX91</accession>
<dbReference type="SUPFAM" id="SSF56300">
    <property type="entry name" value="Metallo-dependent phosphatases"/>
    <property type="match status" value="1"/>
</dbReference>
<proteinExistence type="inferred from homology"/>
<dbReference type="AlphaFoldDB" id="A0A7C1CX91"/>
<protein>
    <submittedName>
        <fullName evidence="3">Phosphoesterase</fullName>
    </submittedName>
</protein>